<evidence type="ECO:0000256" key="4">
    <source>
        <dbReference type="ARBA" id="ARBA00022490"/>
    </source>
</evidence>
<dbReference type="Pfam" id="PF01138">
    <property type="entry name" value="RNase_PH"/>
    <property type="match status" value="1"/>
</dbReference>
<dbReference type="GO" id="GO:0034476">
    <property type="term" value="P:U5 snRNA 3'-end processing"/>
    <property type="evidence" value="ECO:0007669"/>
    <property type="project" value="TreeGrafter"/>
</dbReference>
<evidence type="ECO:0000256" key="5">
    <source>
        <dbReference type="ARBA" id="ARBA00022835"/>
    </source>
</evidence>
<dbReference type="InterPro" id="IPR020568">
    <property type="entry name" value="Ribosomal_Su5_D2-typ_SF"/>
</dbReference>
<keyword evidence="9" id="KW-1185">Reference proteome</keyword>
<dbReference type="GO" id="GO:0071028">
    <property type="term" value="P:nuclear mRNA surveillance"/>
    <property type="evidence" value="ECO:0007669"/>
    <property type="project" value="TreeGrafter"/>
</dbReference>
<dbReference type="GO" id="GO:0071038">
    <property type="term" value="P:TRAMP-dependent tRNA surveillance pathway"/>
    <property type="evidence" value="ECO:0007669"/>
    <property type="project" value="TreeGrafter"/>
</dbReference>
<dbReference type="GO" id="GO:0016075">
    <property type="term" value="P:rRNA catabolic process"/>
    <property type="evidence" value="ECO:0007669"/>
    <property type="project" value="TreeGrafter"/>
</dbReference>
<dbReference type="Gene3D" id="3.30.230.70">
    <property type="entry name" value="GHMP Kinase, N-terminal domain"/>
    <property type="match status" value="1"/>
</dbReference>
<dbReference type="InterPro" id="IPR050590">
    <property type="entry name" value="Exosome_comp_Rrp42_subfam"/>
</dbReference>
<dbReference type="AlphaFoldDB" id="A0AA36DCN9"/>
<dbReference type="GO" id="GO:0071035">
    <property type="term" value="P:nuclear polyadenylation-dependent rRNA catabolic process"/>
    <property type="evidence" value="ECO:0007669"/>
    <property type="project" value="TreeGrafter"/>
</dbReference>
<comment type="similarity">
    <text evidence="3">Belongs to the RNase PH family.</text>
</comment>
<feature type="non-terminal residue" evidence="8">
    <location>
        <position position="1"/>
    </location>
</feature>
<evidence type="ECO:0000256" key="3">
    <source>
        <dbReference type="ARBA" id="ARBA00006678"/>
    </source>
</evidence>
<dbReference type="PANTHER" id="PTHR11097">
    <property type="entry name" value="EXOSOME COMPLEX EXONUCLEASE RIBOSOMAL RNA PROCESSING PROTEIN"/>
    <property type="match status" value="1"/>
</dbReference>
<evidence type="ECO:0000313" key="8">
    <source>
        <dbReference type="EMBL" id="CAJ0584862.1"/>
    </source>
</evidence>
<evidence type="ECO:0000313" key="9">
    <source>
        <dbReference type="Proteomes" id="UP001177023"/>
    </source>
</evidence>
<dbReference type="InterPro" id="IPR001247">
    <property type="entry name" value="ExoRNase_PH_dom1"/>
</dbReference>
<protein>
    <recommendedName>
        <fullName evidence="6">Ribosomal RNA-processing protein 42</fullName>
    </recommendedName>
</protein>
<keyword evidence="5" id="KW-0271">Exosome</keyword>
<dbReference type="GO" id="GO:0000177">
    <property type="term" value="C:cytoplasmic exosome (RNase complex)"/>
    <property type="evidence" value="ECO:0007669"/>
    <property type="project" value="TreeGrafter"/>
</dbReference>
<dbReference type="GO" id="GO:0034475">
    <property type="term" value="P:U4 snRNA 3'-end processing"/>
    <property type="evidence" value="ECO:0007669"/>
    <property type="project" value="TreeGrafter"/>
</dbReference>
<dbReference type="EMBL" id="CATQJA010002701">
    <property type="protein sequence ID" value="CAJ0584862.1"/>
    <property type="molecule type" value="Genomic_DNA"/>
</dbReference>
<proteinExistence type="inferred from homology"/>
<accession>A0AA36DCN9</accession>
<keyword evidence="4" id="KW-0963">Cytoplasm</keyword>
<evidence type="ECO:0000259" key="7">
    <source>
        <dbReference type="Pfam" id="PF01138"/>
    </source>
</evidence>
<gene>
    <name evidence="8" type="ORF">MSPICULIGERA_LOCUS22901</name>
</gene>
<organism evidence="8 9">
    <name type="scientific">Mesorhabditis spiculigera</name>
    <dbReference type="NCBI Taxonomy" id="96644"/>
    <lineage>
        <taxon>Eukaryota</taxon>
        <taxon>Metazoa</taxon>
        <taxon>Ecdysozoa</taxon>
        <taxon>Nematoda</taxon>
        <taxon>Chromadorea</taxon>
        <taxon>Rhabditida</taxon>
        <taxon>Rhabditina</taxon>
        <taxon>Rhabditomorpha</taxon>
        <taxon>Rhabditoidea</taxon>
        <taxon>Rhabditidae</taxon>
        <taxon>Mesorhabditinae</taxon>
        <taxon>Mesorhabditis</taxon>
    </lineage>
</organism>
<comment type="subcellular location">
    <subcellularLocation>
        <location evidence="1">Cytoplasm</location>
    </subcellularLocation>
    <subcellularLocation>
        <location evidence="2">Nucleus</location>
        <location evidence="2">Nucleolus</location>
    </subcellularLocation>
</comment>
<comment type="caution">
    <text evidence="8">The sequence shown here is derived from an EMBL/GenBank/DDBJ whole genome shotgun (WGS) entry which is preliminary data.</text>
</comment>
<evidence type="ECO:0000256" key="2">
    <source>
        <dbReference type="ARBA" id="ARBA00004604"/>
    </source>
</evidence>
<name>A0AA36DCN9_9BILA</name>
<feature type="domain" description="Exoribonuclease phosphorolytic" evidence="7">
    <location>
        <begin position="31"/>
        <end position="100"/>
    </location>
</feature>
<dbReference type="GO" id="GO:0034473">
    <property type="term" value="P:U1 snRNA 3'-end processing"/>
    <property type="evidence" value="ECO:0007669"/>
    <property type="project" value="TreeGrafter"/>
</dbReference>
<dbReference type="GO" id="GO:0000467">
    <property type="term" value="P:exonucleolytic trimming to generate mature 3'-end of 5.8S rRNA from tricistronic rRNA transcript (SSU-rRNA, 5.8S rRNA, LSU-rRNA)"/>
    <property type="evidence" value="ECO:0007669"/>
    <property type="project" value="TreeGrafter"/>
</dbReference>
<reference evidence="8" key="1">
    <citation type="submission" date="2023-06" db="EMBL/GenBank/DDBJ databases">
        <authorList>
            <person name="Delattre M."/>
        </authorList>
    </citation>
    <scope>NUCLEOTIDE SEQUENCE</scope>
    <source>
        <strain evidence="8">AF72</strain>
    </source>
</reference>
<dbReference type="SUPFAM" id="SSF54211">
    <property type="entry name" value="Ribosomal protein S5 domain 2-like"/>
    <property type="match status" value="1"/>
</dbReference>
<dbReference type="InterPro" id="IPR027408">
    <property type="entry name" value="PNPase/RNase_PH_dom_sf"/>
</dbReference>
<evidence type="ECO:0000256" key="6">
    <source>
        <dbReference type="ARBA" id="ARBA00042523"/>
    </source>
</evidence>
<evidence type="ECO:0000256" key="1">
    <source>
        <dbReference type="ARBA" id="ARBA00004496"/>
    </source>
</evidence>
<dbReference type="GO" id="GO:0005730">
    <property type="term" value="C:nucleolus"/>
    <property type="evidence" value="ECO:0007669"/>
    <property type="project" value="UniProtKB-SubCell"/>
</dbReference>
<dbReference type="GO" id="GO:0000176">
    <property type="term" value="C:nuclear exosome (RNase complex)"/>
    <property type="evidence" value="ECO:0007669"/>
    <property type="project" value="TreeGrafter"/>
</dbReference>
<dbReference type="Proteomes" id="UP001177023">
    <property type="component" value="Unassembled WGS sequence"/>
</dbReference>
<dbReference type="GO" id="GO:0035925">
    <property type="term" value="F:mRNA 3'-UTR AU-rich region binding"/>
    <property type="evidence" value="ECO:0007669"/>
    <property type="project" value="TreeGrafter"/>
</dbReference>
<dbReference type="PANTHER" id="PTHR11097:SF8">
    <property type="entry name" value="EXOSOME COMPLEX COMPONENT RRP42"/>
    <property type="match status" value="1"/>
</dbReference>
<sequence length="359" mass="40413">MDVVRSKGQRMFLHQAIEHGIRIDGRGSFDHRPLSLEQGILRTADGSARVILGKTELFVIINAEMLEVDDSSSLEKRLNFTVKIAPQGPNAARFGPDEKRRDDEDLERDEILQLSVGIRPEQENSSVIMPPSDNVLDKLAVKYEREISEENECLVSRDIEAALDKIFNDLSELELERIAVSKNHVWSIEVELMVVKYAGNLLEAAYLGAKAALDDFVCIQPPVTHDTETGKDLIGAVQDEDALVSWKFDIEKTPLIGTSYRVGDSVFLDPNDYEEVLNPVLCWVAIDRPTSNKIADDDCCISWSALTGTGGTRDGIHREMLTTAIRSARKWDPVLRDYIKLWRQTKRDPYATVLLSFNK</sequence>